<gene>
    <name evidence="2" type="ORF">GCM10010507_58340</name>
</gene>
<reference evidence="2" key="1">
    <citation type="journal article" date="2014" name="Int. J. Syst. Evol. Microbiol.">
        <title>Complete genome sequence of Corynebacterium casei LMG S-19264T (=DSM 44701T), isolated from a smear-ripened cheese.</title>
        <authorList>
            <consortium name="US DOE Joint Genome Institute (JGI-PGF)"/>
            <person name="Walter F."/>
            <person name="Albersmeier A."/>
            <person name="Kalinowski J."/>
            <person name="Ruckert C."/>
        </authorList>
    </citation>
    <scope>NUCLEOTIDE SEQUENCE</scope>
    <source>
        <strain evidence="2">JCM 4633</strain>
    </source>
</reference>
<evidence type="ECO:0000259" key="1">
    <source>
        <dbReference type="Pfam" id="PF01872"/>
    </source>
</evidence>
<evidence type="ECO:0000313" key="3">
    <source>
        <dbReference type="Proteomes" id="UP000646244"/>
    </source>
</evidence>
<dbReference type="Pfam" id="PF01872">
    <property type="entry name" value="RibD_C"/>
    <property type="match status" value="1"/>
</dbReference>
<organism evidence="2 3">
    <name type="scientific">Streptomyces cinnamoneus</name>
    <name type="common">Streptoverticillium cinnamoneum</name>
    <dbReference type="NCBI Taxonomy" id="53446"/>
    <lineage>
        <taxon>Bacteria</taxon>
        <taxon>Bacillati</taxon>
        <taxon>Actinomycetota</taxon>
        <taxon>Actinomycetes</taxon>
        <taxon>Kitasatosporales</taxon>
        <taxon>Streptomycetaceae</taxon>
        <taxon>Streptomyces</taxon>
        <taxon>Streptomyces cinnamoneus group</taxon>
    </lineage>
</organism>
<dbReference type="InterPro" id="IPR050765">
    <property type="entry name" value="Riboflavin_Biosynth_HTPR"/>
</dbReference>
<protein>
    <submittedName>
        <fullName evidence="2">Pyrimidine reductase</fullName>
    </submittedName>
</protein>
<feature type="domain" description="Bacterial bifunctional deaminase-reductase C-terminal" evidence="1">
    <location>
        <begin position="4"/>
        <end position="168"/>
    </location>
</feature>
<dbReference type="InterPro" id="IPR002734">
    <property type="entry name" value="RibDG_C"/>
</dbReference>
<name>A0A918U0M9_STRCJ</name>
<dbReference type="PANTHER" id="PTHR38011">
    <property type="entry name" value="DIHYDROFOLATE REDUCTASE FAMILY PROTEIN (AFU_ORTHOLOGUE AFUA_8G06820)"/>
    <property type="match status" value="1"/>
</dbReference>
<dbReference type="GO" id="GO:0009231">
    <property type="term" value="P:riboflavin biosynthetic process"/>
    <property type="evidence" value="ECO:0007669"/>
    <property type="project" value="InterPro"/>
</dbReference>
<dbReference type="PANTHER" id="PTHR38011:SF11">
    <property type="entry name" value="2,5-DIAMINO-6-RIBOSYLAMINO-4(3H)-PYRIMIDINONE 5'-PHOSPHATE REDUCTASE"/>
    <property type="match status" value="1"/>
</dbReference>
<dbReference type="SUPFAM" id="SSF53597">
    <property type="entry name" value="Dihydrofolate reductase-like"/>
    <property type="match status" value="1"/>
</dbReference>
<dbReference type="RefSeq" id="WP_190112934.1">
    <property type="nucleotide sequence ID" value="NZ_BMVB01000033.1"/>
</dbReference>
<dbReference type="Gene3D" id="3.40.430.10">
    <property type="entry name" value="Dihydrofolate Reductase, subunit A"/>
    <property type="match status" value="1"/>
</dbReference>
<sequence>MSKIVALVYLSLDGVMESPSWTAPYFDDEHGAYAHRQLFAADALLLGRETYEGFVQAWPGMTDEDGFADRMNSMPKHVASTTLRTTEWNAALIEGDLAKEVAALKEQYENDILVYGSGALIRSLIAEGLVDELKLWIHPVVVGKGKRLFPEGTPTSTWVPSGTTAFTSGAMVLDYRPAGQE</sequence>
<dbReference type="EMBL" id="BMVB01000033">
    <property type="protein sequence ID" value="GHC71624.1"/>
    <property type="molecule type" value="Genomic_DNA"/>
</dbReference>
<dbReference type="InterPro" id="IPR024072">
    <property type="entry name" value="DHFR-like_dom_sf"/>
</dbReference>
<dbReference type="GO" id="GO:0008703">
    <property type="term" value="F:5-amino-6-(5-phosphoribosylamino)uracil reductase activity"/>
    <property type="evidence" value="ECO:0007669"/>
    <property type="project" value="InterPro"/>
</dbReference>
<reference evidence="2" key="2">
    <citation type="submission" date="2020-09" db="EMBL/GenBank/DDBJ databases">
        <authorList>
            <person name="Sun Q."/>
            <person name="Ohkuma M."/>
        </authorList>
    </citation>
    <scope>NUCLEOTIDE SEQUENCE</scope>
    <source>
        <strain evidence="2">JCM 4633</strain>
    </source>
</reference>
<comment type="caution">
    <text evidence="2">The sequence shown here is derived from an EMBL/GenBank/DDBJ whole genome shotgun (WGS) entry which is preliminary data.</text>
</comment>
<accession>A0A918U0M9</accession>
<dbReference type="Proteomes" id="UP000646244">
    <property type="component" value="Unassembled WGS sequence"/>
</dbReference>
<evidence type="ECO:0000313" key="2">
    <source>
        <dbReference type="EMBL" id="GHC71624.1"/>
    </source>
</evidence>
<proteinExistence type="predicted"/>
<dbReference type="AlphaFoldDB" id="A0A918U0M9"/>